<evidence type="ECO:0000313" key="4">
    <source>
        <dbReference type="Proteomes" id="UP001055048"/>
    </source>
</evidence>
<accession>A0AA37NI92</accession>
<comment type="caution">
    <text evidence="3">The sequence shown here is derived from an EMBL/GenBank/DDBJ whole genome shotgun (WGS) entry which is preliminary data.</text>
</comment>
<reference evidence="3" key="1">
    <citation type="submission" date="2022-01" db="EMBL/GenBank/DDBJ databases">
        <title>Novel bile acid biosynthetic pathways are enriched in the microbiome of centenarians.</title>
        <authorList>
            <person name="Sato Y."/>
            <person name="Atarashi K."/>
            <person name="Plichta R.D."/>
            <person name="Arai Y."/>
            <person name="Sasajima S."/>
            <person name="Kearney M.S."/>
            <person name="Suda W."/>
            <person name="Takeshita K."/>
            <person name="Sasaki T."/>
            <person name="Okamoto S."/>
            <person name="Skelly N.A."/>
            <person name="Okamura Y."/>
            <person name="Vlamakis H."/>
            <person name="Li Y."/>
            <person name="Tanoue T."/>
            <person name="Takei H."/>
            <person name="Nittono H."/>
            <person name="Narushima S."/>
            <person name="Irie J."/>
            <person name="Itoh H."/>
            <person name="Moriya K."/>
            <person name="Sugiura Y."/>
            <person name="Suematsu M."/>
            <person name="Moritoki N."/>
            <person name="Shibata S."/>
            <person name="Littman R.D."/>
            <person name="Fischbach A.M."/>
            <person name="Uwamino Y."/>
            <person name="Inoue T."/>
            <person name="Honda A."/>
            <person name="Hattori M."/>
            <person name="Murai T."/>
            <person name="Xavier J.R."/>
            <person name="Hirose N."/>
            <person name="Honda K."/>
        </authorList>
    </citation>
    <scope>NUCLEOTIDE SEQUENCE</scope>
    <source>
        <strain evidence="3">CE91-St12</strain>
    </source>
</reference>
<dbReference type="EMBL" id="BQNL01000001">
    <property type="protein sequence ID" value="GKH13582.1"/>
    <property type="molecule type" value="Genomic_DNA"/>
</dbReference>
<sequence length="427" mass="46996">MKKRNLFFALAAGMVMFSACSNDDDVINGGNNGLNEEVQQLVLQVASSGDGLQTRAGRPLLSSDAKQTIENVKVIICNQSGNVSYVTSFSDWQNESIPYSTNGHGHEKTIEIPKEKKLAAGKYTVYAFGYSNSSDYNLTTITNATEGSTFNANTTLSFKKDNPTNEIGEEIFAGDLSLTVETGKGFKTPVVLNRQVAGTFAYLKDIPYIADASKLQLVASNRNSQLVLGKFGNFDLEGNGINNDGHINYVVNGTEATQDKVIYTINLTDWFTSVKDDNNDGLIDGDGNWIAGGHKDYASGSVFGGSFLIPFKKDDNTETFKLQLTKANGTDVLREWVVKLPADDKQLEAHSLWSWNTTSFTEETNVTDDTDKYSVVRNHLYGIGKRTLDEPTNPGTDPDEPESLNTKQELTLRVNDNWEVIHNMEIE</sequence>
<feature type="signal peptide" evidence="2">
    <location>
        <begin position="1"/>
        <end position="21"/>
    </location>
</feature>
<dbReference type="Proteomes" id="UP001055048">
    <property type="component" value="Unassembled WGS sequence"/>
</dbReference>
<protein>
    <recommendedName>
        <fullName evidence="5">Fimbrillin family protein</fullName>
    </recommendedName>
</protein>
<evidence type="ECO:0000256" key="1">
    <source>
        <dbReference type="SAM" id="MobiDB-lite"/>
    </source>
</evidence>
<feature type="region of interest" description="Disordered" evidence="1">
    <location>
        <begin position="385"/>
        <end position="406"/>
    </location>
</feature>
<dbReference type="AlphaFoldDB" id="A0AA37NI92"/>
<evidence type="ECO:0008006" key="5">
    <source>
        <dbReference type="Google" id="ProtNLM"/>
    </source>
</evidence>
<name>A0AA37NI92_BACUN</name>
<gene>
    <name evidence="3" type="ORF">CE91St12_17920</name>
</gene>
<dbReference type="PROSITE" id="PS51257">
    <property type="entry name" value="PROKAR_LIPOPROTEIN"/>
    <property type="match status" value="1"/>
</dbReference>
<dbReference type="RefSeq" id="WP_244074476.1">
    <property type="nucleotide sequence ID" value="NZ_BQNL01000001.1"/>
</dbReference>
<proteinExistence type="predicted"/>
<organism evidence="3 4">
    <name type="scientific">Bacteroides uniformis</name>
    <dbReference type="NCBI Taxonomy" id="820"/>
    <lineage>
        <taxon>Bacteria</taxon>
        <taxon>Pseudomonadati</taxon>
        <taxon>Bacteroidota</taxon>
        <taxon>Bacteroidia</taxon>
        <taxon>Bacteroidales</taxon>
        <taxon>Bacteroidaceae</taxon>
        <taxon>Bacteroides</taxon>
    </lineage>
</organism>
<feature type="chain" id="PRO_5041335098" description="Fimbrillin family protein" evidence="2">
    <location>
        <begin position="22"/>
        <end position="427"/>
    </location>
</feature>
<keyword evidence="2" id="KW-0732">Signal</keyword>
<evidence type="ECO:0000313" key="3">
    <source>
        <dbReference type="EMBL" id="GKH13582.1"/>
    </source>
</evidence>
<evidence type="ECO:0000256" key="2">
    <source>
        <dbReference type="SAM" id="SignalP"/>
    </source>
</evidence>